<sequence length="328" mass="35744">MFTNRVLLEKFRLTVIRVIFLFGCIVLLVFHSPVHADDGDVRTELLKALELQLKVTNSLGRTDLSSSLESAIQAVHLASDAELNQDEGIIEGIKNYGDSLQKLETSIQAASEVADTQSFEAQSSYTSSEYLQESITPPAYFDGGSTGTQCTLFADATKGERNNSDLVLDAQIALGVAKVAWAGVEVACGLDVVQIGTVGVSFAVCEVAALLVASSEEIVNGFLRCDETVDEAHLDAAFIRAEDNFNLGTNIHDDLVDHDININANLVEHDLNISSQLDLHDHEIKGLILRVIANQREIIKLLKTPQGKRPDWNQGGKEGKEDKGNQRK</sequence>
<name>A0ABZ0K3S0_9GAMM</name>
<feature type="compositionally biased region" description="Basic and acidic residues" evidence="1">
    <location>
        <begin position="317"/>
        <end position="328"/>
    </location>
</feature>
<gene>
    <name evidence="2" type="ORF">RGE70_06645</name>
</gene>
<evidence type="ECO:0000313" key="2">
    <source>
        <dbReference type="EMBL" id="WOT06445.1"/>
    </source>
</evidence>
<reference evidence="2 3" key="1">
    <citation type="submission" date="2023-10" db="EMBL/GenBank/DDBJ databases">
        <title>Complete genome sequence of Shewanella sp. DAU334.</title>
        <authorList>
            <person name="Lee Y.-S."/>
            <person name="Jeong H.-R."/>
            <person name="Hwang E.-J."/>
            <person name="Choi Y.-L."/>
            <person name="Kim G.-D."/>
        </authorList>
    </citation>
    <scope>NUCLEOTIDE SEQUENCE [LARGE SCALE GENOMIC DNA]</scope>
    <source>
        <strain evidence="2 3">DAU334</strain>
    </source>
</reference>
<dbReference type="EMBL" id="CP136522">
    <property type="protein sequence ID" value="WOT06445.1"/>
    <property type="molecule type" value="Genomic_DNA"/>
</dbReference>
<evidence type="ECO:0000256" key="1">
    <source>
        <dbReference type="SAM" id="MobiDB-lite"/>
    </source>
</evidence>
<dbReference type="RefSeq" id="WP_310470719.1">
    <property type="nucleotide sequence ID" value="NZ_CP136522.1"/>
</dbReference>
<feature type="region of interest" description="Disordered" evidence="1">
    <location>
        <begin position="304"/>
        <end position="328"/>
    </location>
</feature>
<organism evidence="2 3">
    <name type="scientific">Shewanella youngdeokensis</name>
    <dbReference type="NCBI Taxonomy" id="2999068"/>
    <lineage>
        <taxon>Bacteria</taxon>
        <taxon>Pseudomonadati</taxon>
        <taxon>Pseudomonadota</taxon>
        <taxon>Gammaproteobacteria</taxon>
        <taxon>Alteromonadales</taxon>
        <taxon>Shewanellaceae</taxon>
        <taxon>Shewanella</taxon>
    </lineage>
</organism>
<protein>
    <recommendedName>
        <fullName evidence="4">Chemotaxis protein</fullName>
    </recommendedName>
</protein>
<evidence type="ECO:0008006" key="4">
    <source>
        <dbReference type="Google" id="ProtNLM"/>
    </source>
</evidence>
<accession>A0ABZ0K3S0</accession>
<evidence type="ECO:0000313" key="3">
    <source>
        <dbReference type="Proteomes" id="UP001529491"/>
    </source>
</evidence>
<proteinExistence type="predicted"/>
<keyword evidence="3" id="KW-1185">Reference proteome</keyword>
<dbReference type="Proteomes" id="UP001529491">
    <property type="component" value="Chromosome"/>
</dbReference>